<organism evidence="3 4">
    <name type="scientific">Streptomyces echinatus</name>
    <dbReference type="NCBI Taxonomy" id="67293"/>
    <lineage>
        <taxon>Bacteria</taxon>
        <taxon>Bacillati</taxon>
        <taxon>Actinomycetota</taxon>
        <taxon>Actinomycetes</taxon>
        <taxon>Kitasatosporales</taxon>
        <taxon>Streptomycetaceae</taxon>
        <taxon>Streptomyces</taxon>
    </lineage>
</organism>
<protein>
    <recommendedName>
        <fullName evidence="2">vWA-MoxR associated protein C-terminal domain-containing protein</fullName>
    </recommendedName>
</protein>
<sequence length="922" mass="95542">MSAFDEMVRPSLARIGAPGDGYATDRDAYWGSGFFIAPGWLLTCAHVVGKGGAAVCRGESALSVTWQERTAAGAWEPRGGTGTAAVVVPRPEGAGPARDPWPFPDLALVKVTGADEVRCLWLGDREAGPRTPLGLYGWSVQTGELGIRHGTGELAGSDARALLLAGSLPIGGLSGGPVLDLRHGSVIGVIKGRRREEGVAVPVTALYELLDSREAGRVVREVLRAHDLHHASLLDTPSPYPGWTAVQAALPGHSPSVSGVTAELRTRLYGHLAQLPPPAGAGEVVHLVEDVKEQVRGERLPSLVLRNVRTWREGAGLLHGLRTLEPGGGGTLVDLDAVLLYAARVVRRTLREHAGEVDAERLRAFTGWIAGQAAGHRHWAVGEAIRALLEGTDGAERGDGAQRGDGAERADGAEWTGRAERADGAERGNGVERGDGPPTPPGGLLGGPPGGRPDGAPAPNGAVDVLSRGGAADVPSPAGPPDALSAIGAAEAPSPAEHAGATSPPEPATARPPAGAPPAPTAPAPGEPPGAATCGPSPAPDAATSEPSFALDATASEPSPAPGGATSEQWSAPGAVISQPSPAPGAATSGPSPAPAVAAPDPSPPPPAPEWSRAVQPDRVASSGTRTDVLVRVGPATYGRHPWSVQLIYDGRDVTPVDGDDRGVRAEELAGVLREPLARALNQGDHGEHLAAIEVFLPRKLFDLPVDDWQLLPDTPDDVWAGEDDEDDDFVDERAMPLGMRRTVVVRDIRRNGPPPSPEWRRRWKGVLRGPLTHGTLHGRPPAEGHPPGAPAGGKYPYYGALSALSDASVPVYCGPVGSGEGYAAMRDALRSGHAVVLWRRDRHDHAECGDFHQQAAALLGLAGHADGLHGPVRDLRIRLADPDTARAHGLRGKIAVLFDPPDRPPYGTETMRPPPLAAPGG</sequence>
<feature type="compositionally biased region" description="Basic and acidic residues" evidence="1">
    <location>
        <begin position="395"/>
        <end position="435"/>
    </location>
</feature>
<feature type="region of interest" description="Disordered" evidence="1">
    <location>
        <begin position="902"/>
        <end position="922"/>
    </location>
</feature>
<feature type="domain" description="vWA-MoxR associated protein C-terminal" evidence="2">
    <location>
        <begin position="640"/>
        <end position="902"/>
    </location>
</feature>
<dbReference type="PANTHER" id="PTHR45725">
    <property type="entry name" value="FORMIN HOMOLOGY 2 FAMILY MEMBER"/>
    <property type="match status" value="1"/>
</dbReference>
<evidence type="ECO:0000313" key="3">
    <source>
        <dbReference type="EMBL" id="MBB5929288.1"/>
    </source>
</evidence>
<dbReference type="AlphaFoldDB" id="A0A7W9PWJ2"/>
<proteinExistence type="predicted"/>
<feature type="compositionally biased region" description="Gly residues" evidence="1">
    <location>
        <begin position="443"/>
        <end position="453"/>
    </location>
</feature>
<dbReference type="EMBL" id="JACHJK010000008">
    <property type="protein sequence ID" value="MBB5929288.1"/>
    <property type="molecule type" value="Genomic_DNA"/>
</dbReference>
<dbReference type="InterPro" id="IPR009003">
    <property type="entry name" value="Peptidase_S1_PA"/>
</dbReference>
<comment type="caution">
    <text evidence="3">The sequence shown here is derived from an EMBL/GenBank/DDBJ whole genome shotgun (WGS) entry which is preliminary data.</text>
</comment>
<feature type="compositionally biased region" description="Low complexity" evidence="1">
    <location>
        <begin position="584"/>
        <end position="600"/>
    </location>
</feature>
<dbReference type="InterPro" id="IPR051425">
    <property type="entry name" value="Formin_Homology"/>
</dbReference>
<feature type="compositionally biased region" description="Pro residues" evidence="1">
    <location>
        <begin position="913"/>
        <end position="922"/>
    </location>
</feature>
<dbReference type="Proteomes" id="UP000585836">
    <property type="component" value="Unassembled WGS sequence"/>
</dbReference>
<gene>
    <name evidence="3" type="ORF">FHS34_004772</name>
</gene>
<feature type="compositionally biased region" description="Pro residues" evidence="1">
    <location>
        <begin position="514"/>
        <end position="528"/>
    </location>
</feature>
<feature type="region of interest" description="Disordered" evidence="1">
    <location>
        <begin position="395"/>
        <end position="628"/>
    </location>
</feature>
<reference evidence="3 4" key="1">
    <citation type="submission" date="2020-08" db="EMBL/GenBank/DDBJ databases">
        <title>Genomic Encyclopedia of Type Strains, Phase III (KMG-III): the genomes of soil and plant-associated and newly described type strains.</title>
        <authorList>
            <person name="Whitman W."/>
        </authorList>
    </citation>
    <scope>NUCLEOTIDE SEQUENCE [LARGE SCALE GENOMIC DNA]</scope>
    <source>
        <strain evidence="3 4">CECT 3313</strain>
    </source>
</reference>
<dbReference type="RefSeq" id="WP_221509317.1">
    <property type="nucleotide sequence ID" value="NZ_BAAAWF010000054.1"/>
</dbReference>
<accession>A0A7W9PWJ2</accession>
<dbReference type="Gene3D" id="2.40.10.120">
    <property type="match status" value="1"/>
</dbReference>
<dbReference type="Pfam" id="PF13365">
    <property type="entry name" value="Trypsin_2"/>
    <property type="match status" value="1"/>
</dbReference>
<name>A0A7W9PWJ2_9ACTN</name>
<keyword evidence="4" id="KW-1185">Reference proteome</keyword>
<evidence type="ECO:0000313" key="4">
    <source>
        <dbReference type="Proteomes" id="UP000585836"/>
    </source>
</evidence>
<evidence type="ECO:0000259" key="2">
    <source>
        <dbReference type="Pfam" id="PF20028"/>
    </source>
</evidence>
<dbReference type="SUPFAM" id="SSF50494">
    <property type="entry name" value="Trypsin-like serine proteases"/>
    <property type="match status" value="1"/>
</dbReference>
<evidence type="ECO:0000256" key="1">
    <source>
        <dbReference type="SAM" id="MobiDB-lite"/>
    </source>
</evidence>
<dbReference type="InterPro" id="IPR045450">
    <property type="entry name" value="VMAP_C"/>
</dbReference>
<dbReference type="Pfam" id="PF20028">
    <property type="entry name" value="VMAP-C"/>
    <property type="match status" value="1"/>
</dbReference>